<organism evidence="1 2">
    <name type="scientific">Rhizodiscina lignyota</name>
    <dbReference type="NCBI Taxonomy" id="1504668"/>
    <lineage>
        <taxon>Eukaryota</taxon>
        <taxon>Fungi</taxon>
        <taxon>Dikarya</taxon>
        <taxon>Ascomycota</taxon>
        <taxon>Pezizomycotina</taxon>
        <taxon>Dothideomycetes</taxon>
        <taxon>Pleosporomycetidae</taxon>
        <taxon>Aulographales</taxon>
        <taxon>Rhizodiscinaceae</taxon>
        <taxon>Rhizodiscina</taxon>
    </lineage>
</organism>
<proteinExistence type="predicted"/>
<evidence type="ECO:0000313" key="2">
    <source>
        <dbReference type="Proteomes" id="UP000799772"/>
    </source>
</evidence>
<dbReference type="OrthoDB" id="5121955at2759"/>
<dbReference type="Proteomes" id="UP000799772">
    <property type="component" value="Unassembled WGS sequence"/>
</dbReference>
<reference evidence="1" key="1">
    <citation type="journal article" date="2020" name="Stud. Mycol.">
        <title>101 Dothideomycetes genomes: a test case for predicting lifestyles and emergence of pathogens.</title>
        <authorList>
            <person name="Haridas S."/>
            <person name="Albert R."/>
            <person name="Binder M."/>
            <person name="Bloem J."/>
            <person name="Labutti K."/>
            <person name="Salamov A."/>
            <person name="Andreopoulos B."/>
            <person name="Baker S."/>
            <person name="Barry K."/>
            <person name="Bills G."/>
            <person name="Bluhm B."/>
            <person name="Cannon C."/>
            <person name="Castanera R."/>
            <person name="Culley D."/>
            <person name="Daum C."/>
            <person name="Ezra D."/>
            <person name="Gonzalez J."/>
            <person name="Henrissat B."/>
            <person name="Kuo A."/>
            <person name="Liang C."/>
            <person name="Lipzen A."/>
            <person name="Lutzoni F."/>
            <person name="Magnuson J."/>
            <person name="Mondo S."/>
            <person name="Nolan M."/>
            <person name="Ohm R."/>
            <person name="Pangilinan J."/>
            <person name="Park H.-J."/>
            <person name="Ramirez L."/>
            <person name="Alfaro M."/>
            <person name="Sun H."/>
            <person name="Tritt A."/>
            <person name="Yoshinaga Y."/>
            <person name="Zwiers L.-H."/>
            <person name="Turgeon B."/>
            <person name="Goodwin S."/>
            <person name="Spatafora J."/>
            <person name="Crous P."/>
            <person name="Grigoriev I."/>
        </authorList>
    </citation>
    <scope>NUCLEOTIDE SEQUENCE</scope>
    <source>
        <strain evidence="1">CBS 133067</strain>
    </source>
</reference>
<accession>A0A9P4MFR5</accession>
<keyword evidence="2" id="KW-1185">Reference proteome</keyword>
<protein>
    <submittedName>
        <fullName evidence="1">Uncharacterized protein</fullName>
    </submittedName>
</protein>
<dbReference type="EMBL" id="ML978121">
    <property type="protein sequence ID" value="KAF2103779.1"/>
    <property type="molecule type" value="Genomic_DNA"/>
</dbReference>
<gene>
    <name evidence="1" type="ORF">NA57DRAFT_50649</name>
</gene>
<evidence type="ECO:0000313" key="1">
    <source>
        <dbReference type="EMBL" id="KAF2103779.1"/>
    </source>
</evidence>
<name>A0A9P4MFR5_9PEZI</name>
<dbReference type="AlphaFoldDB" id="A0A9P4MFR5"/>
<sequence length="115" mass="12965">MPHEIFTGLFVAEAVTYARARDPDSATAELALAQIQSCQLLFHEVREFLRSGYSGNGIIRRPVEEEDSRNHRTTGAAARIGRRNGFRMLDDWGIIFLGEYNAFPQMFPEMIDGGD</sequence>
<comment type="caution">
    <text evidence="1">The sequence shown here is derived from an EMBL/GenBank/DDBJ whole genome shotgun (WGS) entry which is preliminary data.</text>
</comment>